<sequence length="89" mass="9924">MEGCTCGVTVWGMFNCCFLASGTGRGYLLGWVSPGWSGGVMGALRRVFTLLIYYHTYYYCSLYWDSLSFFVILGWAMVWAARMGEDGGV</sequence>
<evidence type="ECO:0000313" key="2">
    <source>
        <dbReference type="EMBL" id="KAK0749861.1"/>
    </source>
</evidence>
<evidence type="ECO:0000256" key="1">
    <source>
        <dbReference type="SAM" id="Phobius"/>
    </source>
</evidence>
<accession>A0AA40F2H4</accession>
<keyword evidence="1" id="KW-0812">Transmembrane</keyword>
<dbReference type="AlphaFoldDB" id="A0AA40F2H4"/>
<reference evidence="2" key="1">
    <citation type="submission" date="2023-06" db="EMBL/GenBank/DDBJ databases">
        <title>Genome-scale phylogeny and comparative genomics of the fungal order Sordariales.</title>
        <authorList>
            <consortium name="Lawrence Berkeley National Laboratory"/>
            <person name="Hensen N."/>
            <person name="Bonometti L."/>
            <person name="Westerberg I."/>
            <person name="Brannstrom I.O."/>
            <person name="Guillou S."/>
            <person name="Cros-Aarteil S."/>
            <person name="Calhoun S."/>
            <person name="Haridas S."/>
            <person name="Kuo A."/>
            <person name="Mondo S."/>
            <person name="Pangilinan J."/>
            <person name="Riley R."/>
            <person name="LaButti K."/>
            <person name="Andreopoulos B."/>
            <person name="Lipzen A."/>
            <person name="Chen C."/>
            <person name="Yanf M."/>
            <person name="Daum C."/>
            <person name="Ng V."/>
            <person name="Clum A."/>
            <person name="Steindorff A."/>
            <person name="Ohm R."/>
            <person name="Martin F."/>
            <person name="Silar P."/>
            <person name="Natvig D."/>
            <person name="Lalanne C."/>
            <person name="Gautier V."/>
            <person name="Ament-velasquez S.L."/>
            <person name="Kruys A."/>
            <person name="Hutchinson M.I."/>
            <person name="Powell A.J."/>
            <person name="Barry K."/>
            <person name="Miller A.N."/>
            <person name="Grigoriev I.V."/>
            <person name="Debuchy R."/>
            <person name="Gladieux P."/>
            <person name="Thoren M.H."/>
            <person name="Johannesson H."/>
        </authorList>
    </citation>
    <scope>NUCLEOTIDE SEQUENCE</scope>
    <source>
        <strain evidence="2">SMH3187-1</strain>
    </source>
</reference>
<dbReference type="Proteomes" id="UP001172155">
    <property type="component" value="Unassembled WGS sequence"/>
</dbReference>
<evidence type="ECO:0008006" key="4">
    <source>
        <dbReference type="Google" id="ProtNLM"/>
    </source>
</evidence>
<keyword evidence="1" id="KW-1133">Transmembrane helix</keyword>
<keyword evidence="3" id="KW-1185">Reference proteome</keyword>
<evidence type="ECO:0000313" key="3">
    <source>
        <dbReference type="Proteomes" id="UP001172155"/>
    </source>
</evidence>
<name>A0AA40F2H4_9PEZI</name>
<dbReference type="EMBL" id="JAUKUD010000003">
    <property type="protein sequence ID" value="KAK0749861.1"/>
    <property type="molecule type" value="Genomic_DNA"/>
</dbReference>
<comment type="caution">
    <text evidence="2">The sequence shown here is derived from an EMBL/GenBank/DDBJ whole genome shotgun (WGS) entry which is preliminary data.</text>
</comment>
<feature type="transmembrane region" description="Helical" evidence="1">
    <location>
        <begin position="62"/>
        <end position="81"/>
    </location>
</feature>
<proteinExistence type="predicted"/>
<protein>
    <recommendedName>
        <fullName evidence="4">Transmembrane protein</fullName>
    </recommendedName>
</protein>
<gene>
    <name evidence="2" type="ORF">B0T18DRAFT_407712</name>
</gene>
<organism evidence="2 3">
    <name type="scientific">Schizothecium vesticola</name>
    <dbReference type="NCBI Taxonomy" id="314040"/>
    <lineage>
        <taxon>Eukaryota</taxon>
        <taxon>Fungi</taxon>
        <taxon>Dikarya</taxon>
        <taxon>Ascomycota</taxon>
        <taxon>Pezizomycotina</taxon>
        <taxon>Sordariomycetes</taxon>
        <taxon>Sordariomycetidae</taxon>
        <taxon>Sordariales</taxon>
        <taxon>Schizotheciaceae</taxon>
        <taxon>Schizothecium</taxon>
    </lineage>
</organism>
<keyword evidence="1" id="KW-0472">Membrane</keyword>